<feature type="region of interest" description="Disordered" evidence="1">
    <location>
        <begin position="1"/>
        <end position="46"/>
    </location>
</feature>
<feature type="compositionally biased region" description="Low complexity" evidence="1">
    <location>
        <begin position="1"/>
        <end position="36"/>
    </location>
</feature>
<protein>
    <submittedName>
        <fullName evidence="2">SRPBCC family protein</fullName>
    </submittedName>
</protein>
<name>A0A4Q5J3Q9_9ACTN</name>
<evidence type="ECO:0000256" key="1">
    <source>
        <dbReference type="SAM" id="MobiDB-lite"/>
    </source>
</evidence>
<dbReference type="SUPFAM" id="SSF55961">
    <property type="entry name" value="Bet v1-like"/>
    <property type="match status" value="1"/>
</dbReference>
<dbReference type="EMBL" id="SDPU01000020">
    <property type="protein sequence ID" value="RYU13073.1"/>
    <property type="molecule type" value="Genomic_DNA"/>
</dbReference>
<accession>A0A4Q5J3Q9</accession>
<comment type="caution">
    <text evidence="2">The sequence shown here is derived from an EMBL/GenBank/DDBJ whole genome shotgun (WGS) entry which is preliminary data.</text>
</comment>
<keyword evidence="3" id="KW-1185">Reference proteome</keyword>
<evidence type="ECO:0000313" key="3">
    <source>
        <dbReference type="Proteomes" id="UP000291189"/>
    </source>
</evidence>
<dbReference type="OrthoDB" id="4618973at2"/>
<gene>
    <name evidence="2" type="ORF">ETU37_09130</name>
</gene>
<dbReference type="Proteomes" id="UP000291189">
    <property type="component" value="Unassembled WGS sequence"/>
</dbReference>
<evidence type="ECO:0000313" key="2">
    <source>
        <dbReference type="EMBL" id="RYU13073.1"/>
    </source>
</evidence>
<dbReference type="InterPro" id="IPR023393">
    <property type="entry name" value="START-like_dom_sf"/>
</dbReference>
<dbReference type="CDD" id="cd07812">
    <property type="entry name" value="SRPBCC"/>
    <property type="match status" value="1"/>
</dbReference>
<dbReference type="Gene3D" id="3.30.530.20">
    <property type="match status" value="1"/>
</dbReference>
<dbReference type="Pfam" id="PF10604">
    <property type="entry name" value="Polyketide_cyc2"/>
    <property type="match status" value="1"/>
</dbReference>
<organism evidence="2 3">
    <name type="scientific">Nocardioides iriomotensis</name>
    <dbReference type="NCBI Taxonomy" id="715784"/>
    <lineage>
        <taxon>Bacteria</taxon>
        <taxon>Bacillati</taxon>
        <taxon>Actinomycetota</taxon>
        <taxon>Actinomycetes</taxon>
        <taxon>Propionibacteriales</taxon>
        <taxon>Nocardioidaceae</taxon>
        <taxon>Nocardioides</taxon>
    </lineage>
</organism>
<dbReference type="InterPro" id="IPR019587">
    <property type="entry name" value="Polyketide_cyclase/dehydratase"/>
</dbReference>
<sequence length="209" mass="22301">MVARCSPRPTCCTSTGTTSTCSTTRRSTPPSATGSPDPEDPTVPTPLPIESTVEVDAPPHAVWAVVGDLLRMPELSPELRRLYVVGGGRPRVGSTLVGLNRRGLVAWPTTSTVTVLDEERAVAWRTRESGATWSYRLEALDEGRRTRLTGRRDLPAFTVGTTLLAPIIGGAEGHDRELAAGIAATLTRIKRVVEDSRPAAAAAVDPVER</sequence>
<proteinExistence type="predicted"/>
<dbReference type="AlphaFoldDB" id="A0A4Q5J3Q9"/>
<reference evidence="2 3" key="1">
    <citation type="submission" date="2019-01" db="EMBL/GenBank/DDBJ databases">
        <title>Nocardioides guangzhouensis sp. nov., an actinobacterium isolated from soil.</title>
        <authorList>
            <person name="Fu Y."/>
            <person name="Cai Y."/>
            <person name="Lin Z."/>
            <person name="Chen P."/>
        </authorList>
    </citation>
    <scope>NUCLEOTIDE SEQUENCE [LARGE SCALE GENOMIC DNA]</scope>
    <source>
        <strain evidence="2 3">NBRC 105384</strain>
    </source>
</reference>